<dbReference type="Proteomes" id="UP000292957">
    <property type="component" value="Unassembled WGS sequence"/>
</dbReference>
<dbReference type="OrthoDB" id="3219854at2759"/>
<proteinExistence type="predicted"/>
<name>A0A4V2JZ41_9APHY</name>
<organism evidence="1">
    <name type="scientific">Dichomitus squalens</name>
    <dbReference type="NCBI Taxonomy" id="114155"/>
    <lineage>
        <taxon>Eukaryota</taxon>
        <taxon>Fungi</taxon>
        <taxon>Dikarya</taxon>
        <taxon>Basidiomycota</taxon>
        <taxon>Agaricomycotina</taxon>
        <taxon>Agaricomycetes</taxon>
        <taxon>Polyporales</taxon>
        <taxon>Polyporaceae</taxon>
        <taxon>Dichomitus</taxon>
    </lineage>
</organism>
<dbReference type="EMBL" id="ML143502">
    <property type="protein sequence ID" value="TBU23533.1"/>
    <property type="molecule type" value="Genomic_DNA"/>
</dbReference>
<evidence type="ECO:0000313" key="1">
    <source>
        <dbReference type="EMBL" id="TBU23533.1"/>
    </source>
</evidence>
<reference evidence="1" key="1">
    <citation type="submission" date="2019-01" db="EMBL/GenBank/DDBJ databases">
        <title>Draft genome sequences of three monokaryotic isolates of the white-rot basidiomycete fungus Dichomitus squalens.</title>
        <authorList>
            <consortium name="DOE Joint Genome Institute"/>
            <person name="Lopez S.C."/>
            <person name="Andreopoulos B."/>
            <person name="Pangilinan J."/>
            <person name="Lipzen A."/>
            <person name="Riley R."/>
            <person name="Ahrendt S."/>
            <person name="Ng V."/>
            <person name="Barry K."/>
            <person name="Daum C."/>
            <person name="Grigoriev I.V."/>
            <person name="Hilden K.S."/>
            <person name="Makela M.R."/>
            <person name="de Vries R.P."/>
        </authorList>
    </citation>
    <scope>NUCLEOTIDE SEQUENCE [LARGE SCALE GENOMIC DNA]</scope>
    <source>
        <strain evidence="1">OM18370.1</strain>
    </source>
</reference>
<gene>
    <name evidence="1" type="ORF">BD311DRAFT_768264</name>
</gene>
<accession>A0A4V2JZ41</accession>
<dbReference type="AlphaFoldDB" id="A0A4V2JZ41"/>
<sequence length="70" mass="7912">MCRRTCRPMGLVMTDRKLGLCFRRAPYGLEVLPLLFSWSGVSSDACRSSFVLAARWKMSPKLTASVRESK</sequence>
<protein>
    <submittedName>
        <fullName evidence="1">Uncharacterized protein</fullName>
    </submittedName>
</protein>